<proteinExistence type="predicted"/>
<protein>
    <submittedName>
        <fullName evidence="1">Uncharacterized protein</fullName>
    </submittedName>
</protein>
<sequence>MEKMDRLRDAITDYIYDKGVEYKRLLVSRTYYTALEKEAEEHDVPIDLPRLEVKDNVDYDFKLLPENN</sequence>
<accession>A0A5D3YRF6</accession>
<dbReference type="AlphaFoldDB" id="A0A5D3YRF6"/>
<dbReference type="OrthoDB" id="1525105at2"/>
<dbReference type="EMBL" id="VNHY01000001">
    <property type="protein sequence ID" value="TYP95131.1"/>
    <property type="molecule type" value="Genomic_DNA"/>
</dbReference>
<reference evidence="1 2" key="1">
    <citation type="submission" date="2019-07" db="EMBL/GenBank/DDBJ databases">
        <title>Genomic Encyclopedia of Archaeal and Bacterial Type Strains, Phase II (KMG-II): from individual species to whole genera.</title>
        <authorList>
            <person name="Goeker M."/>
        </authorList>
    </citation>
    <scope>NUCLEOTIDE SEQUENCE [LARGE SCALE GENOMIC DNA]</scope>
    <source>
        <strain evidence="1 2">DSM 21935</strain>
    </source>
</reference>
<evidence type="ECO:0000313" key="1">
    <source>
        <dbReference type="EMBL" id="TYP95131.1"/>
    </source>
</evidence>
<dbReference type="RefSeq" id="WP_148897808.1">
    <property type="nucleotide sequence ID" value="NZ_VNHY01000001.1"/>
</dbReference>
<evidence type="ECO:0000313" key="2">
    <source>
        <dbReference type="Proteomes" id="UP000324595"/>
    </source>
</evidence>
<name>A0A5D3YRF6_9BACT</name>
<comment type="caution">
    <text evidence="1">The sequence shown here is derived from an EMBL/GenBank/DDBJ whole genome shotgun (WGS) entry which is preliminary data.</text>
</comment>
<gene>
    <name evidence="1" type="ORF">LX73_0426</name>
</gene>
<keyword evidence="2" id="KW-1185">Reference proteome</keyword>
<organism evidence="1 2">
    <name type="scientific">Fodinibius salinus</name>
    <dbReference type="NCBI Taxonomy" id="860790"/>
    <lineage>
        <taxon>Bacteria</taxon>
        <taxon>Pseudomonadati</taxon>
        <taxon>Balneolota</taxon>
        <taxon>Balneolia</taxon>
        <taxon>Balneolales</taxon>
        <taxon>Balneolaceae</taxon>
        <taxon>Fodinibius</taxon>
    </lineage>
</organism>
<dbReference type="Proteomes" id="UP000324595">
    <property type="component" value="Unassembled WGS sequence"/>
</dbReference>